<feature type="compositionally biased region" description="Basic and acidic residues" evidence="1">
    <location>
        <begin position="75"/>
        <end position="87"/>
    </location>
</feature>
<proteinExistence type="predicted"/>
<dbReference type="EMBL" id="CP032427">
    <property type="protein sequence ID" value="AYC36350.1"/>
    <property type="molecule type" value="Genomic_DNA"/>
</dbReference>
<sequence length="209" mass="22415">MNHFDIAVHRRVLGAAALAAGVLLLTGCAGSGDSDDKGSTRQDVASLHSEAPDGNVTDGNATDGNATAQATPSADDGRPQLRLDSSEEEKDRYWHLYAVCLKDHGHKMLTARGPDSIDQSDHSATAKAATKACANKLPLQPPELDEATNPHYDDDYRAYVKCLNRKGLKVTALPDNSGWTYDGNTTMSAARQSQVDRSCTLEAFRGTTR</sequence>
<keyword evidence="2" id="KW-0732">Signal</keyword>
<evidence type="ECO:0008006" key="5">
    <source>
        <dbReference type="Google" id="ProtNLM"/>
    </source>
</evidence>
<evidence type="ECO:0000256" key="2">
    <source>
        <dbReference type="SAM" id="SignalP"/>
    </source>
</evidence>
<protein>
    <recommendedName>
        <fullName evidence="5">Lipoprotein</fullName>
    </recommendedName>
</protein>
<evidence type="ECO:0000256" key="1">
    <source>
        <dbReference type="SAM" id="MobiDB-lite"/>
    </source>
</evidence>
<evidence type="ECO:0000313" key="4">
    <source>
        <dbReference type="Proteomes" id="UP000265765"/>
    </source>
</evidence>
<dbReference type="RefSeq" id="WP_120049814.1">
    <property type="nucleotide sequence ID" value="NZ_CP032427.1"/>
</dbReference>
<feature type="signal peptide" evidence="2">
    <location>
        <begin position="1"/>
        <end position="31"/>
    </location>
</feature>
<reference evidence="3 4" key="1">
    <citation type="submission" date="2018-09" db="EMBL/GenBank/DDBJ databases">
        <title>Production of Trimethoprim by Streptomyces sp. 3E-1.</title>
        <authorList>
            <person name="Kang H.J."/>
            <person name="Kim S.B."/>
        </authorList>
    </citation>
    <scope>NUCLEOTIDE SEQUENCE [LARGE SCALE GENOMIC DNA]</scope>
    <source>
        <strain evidence="3 4">3E-1</strain>
    </source>
</reference>
<feature type="chain" id="PRO_5042471263" description="Lipoprotein" evidence="2">
    <location>
        <begin position="32"/>
        <end position="209"/>
    </location>
</feature>
<dbReference type="Proteomes" id="UP000265765">
    <property type="component" value="Chromosome"/>
</dbReference>
<name>A0AAI8PKW8_9ACTN</name>
<organism evidence="3 4">
    <name type="scientific">Streptomyces griseorubiginosus</name>
    <dbReference type="NCBI Taxonomy" id="67304"/>
    <lineage>
        <taxon>Bacteria</taxon>
        <taxon>Bacillati</taxon>
        <taxon>Actinomycetota</taxon>
        <taxon>Actinomycetes</taxon>
        <taxon>Kitasatosporales</taxon>
        <taxon>Streptomycetaceae</taxon>
        <taxon>Streptomyces</taxon>
    </lineage>
</organism>
<dbReference type="GeneID" id="91279539"/>
<dbReference type="AlphaFoldDB" id="A0AAI8PKW8"/>
<accession>A0AAI8PKW8</accession>
<gene>
    <name evidence="3" type="ORF">DWG14_00559</name>
</gene>
<dbReference type="KEGG" id="sge:DWG14_00559"/>
<feature type="compositionally biased region" description="Polar residues" evidence="1">
    <location>
        <begin position="57"/>
        <end position="72"/>
    </location>
</feature>
<evidence type="ECO:0000313" key="3">
    <source>
        <dbReference type="EMBL" id="AYC36350.1"/>
    </source>
</evidence>
<feature type="region of interest" description="Disordered" evidence="1">
    <location>
        <begin position="31"/>
        <end position="87"/>
    </location>
</feature>